<dbReference type="EMBL" id="BNJK01000001">
    <property type="protein sequence ID" value="GHO94038.1"/>
    <property type="molecule type" value="Genomic_DNA"/>
</dbReference>
<protein>
    <submittedName>
        <fullName evidence="1">Uncharacterized protein</fullName>
    </submittedName>
</protein>
<dbReference type="Proteomes" id="UP000597444">
    <property type="component" value="Unassembled WGS sequence"/>
</dbReference>
<comment type="caution">
    <text evidence="1">The sequence shown here is derived from an EMBL/GenBank/DDBJ whole genome shotgun (WGS) entry which is preliminary data.</text>
</comment>
<evidence type="ECO:0000313" key="1">
    <source>
        <dbReference type="EMBL" id="GHO94038.1"/>
    </source>
</evidence>
<reference evidence="1" key="1">
    <citation type="submission" date="2020-10" db="EMBL/GenBank/DDBJ databases">
        <title>Taxonomic study of unclassified bacteria belonging to the class Ktedonobacteria.</title>
        <authorList>
            <person name="Yabe S."/>
            <person name="Wang C.M."/>
            <person name="Zheng Y."/>
            <person name="Sakai Y."/>
            <person name="Cavaletti L."/>
            <person name="Monciardini P."/>
            <person name="Donadio S."/>
        </authorList>
    </citation>
    <scope>NUCLEOTIDE SEQUENCE</scope>
    <source>
        <strain evidence="1">ID150040</strain>
    </source>
</reference>
<gene>
    <name evidence="1" type="ORF">KSF_040860</name>
</gene>
<proteinExistence type="predicted"/>
<evidence type="ECO:0000313" key="2">
    <source>
        <dbReference type="Proteomes" id="UP000597444"/>
    </source>
</evidence>
<dbReference type="RefSeq" id="WP_220204799.1">
    <property type="nucleotide sequence ID" value="NZ_BNJK01000001.1"/>
</dbReference>
<sequence>MAFTRMVAAFYVFLLIGVLALAGIAGVAWFGPALGHGTNVMHTSGKVVAVGPGKNFVLLETKTGTKKAFTCGTDCRASARHLQRHLKEGANTDVYYVLGANQVLVAKDAD</sequence>
<organism evidence="1 2">
    <name type="scientific">Reticulibacter mediterranei</name>
    <dbReference type="NCBI Taxonomy" id="2778369"/>
    <lineage>
        <taxon>Bacteria</taxon>
        <taxon>Bacillati</taxon>
        <taxon>Chloroflexota</taxon>
        <taxon>Ktedonobacteria</taxon>
        <taxon>Ktedonobacterales</taxon>
        <taxon>Reticulibacteraceae</taxon>
        <taxon>Reticulibacter</taxon>
    </lineage>
</organism>
<keyword evidence="2" id="KW-1185">Reference proteome</keyword>
<accession>A0A8J3II30</accession>
<name>A0A8J3II30_9CHLR</name>
<dbReference type="AlphaFoldDB" id="A0A8J3II30"/>